<sequence length="86" mass="10017">MCSIIAYELHEERSATEWMDGWSLLQVSSLIIFHRLILKICKHQATKLIRLNIQISLSQNEQKKRPINLCTFFAHIPSGISQKPNR</sequence>
<dbReference type="AlphaFoldDB" id="A0A0V0UG02"/>
<protein>
    <submittedName>
        <fullName evidence="1">Uncharacterized protein</fullName>
    </submittedName>
</protein>
<dbReference type="Proteomes" id="UP000055048">
    <property type="component" value="Unassembled WGS sequence"/>
</dbReference>
<evidence type="ECO:0000313" key="1">
    <source>
        <dbReference type="EMBL" id="KRX50024.1"/>
    </source>
</evidence>
<dbReference type="EMBL" id="JYDJ01000010">
    <property type="protein sequence ID" value="KRX50024.1"/>
    <property type="molecule type" value="Genomic_DNA"/>
</dbReference>
<gene>
    <name evidence="1" type="ORF">T05_2935</name>
</gene>
<comment type="caution">
    <text evidence="1">The sequence shown here is derived from an EMBL/GenBank/DDBJ whole genome shotgun (WGS) entry which is preliminary data.</text>
</comment>
<evidence type="ECO:0000313" key="2">
    <source>
        <dbReference type="Proteomes" id="UP000055048"/>
    </source>
</evidence>
<proteinExistence type="predicted"/>
<reference evidence="1 2" key="1">
    <citation type="submission" date="2015-01" db="EMBL/GenBank/DDBJ databases">
        <title>Evolution of Trichinella species and genotypes.</title>
        <authorList>
            <person name="Korhonen P.K."/>
            <person name="Edoardo P."/>
            <person name="Giuseppe L.R."/>
            <person name="Gasser R.B."/>
        </authorList>
    </citation>
    <scope>NUCLEOTIDE SEQUENCE [LARGE SCALE GENOMIC DNA]</scope>
    <source>
        <strain evidence="1">ISS417</strain>
    </source>
</reference>
<accession>A0A0V0UG02</accession>
<organism evidence="1 2">
    <name type="scientific">Trichinella murrelli</name>
    <dbReference type="NCBI Taxonomy" id="144512"/>
    <lineage>
        <taxon>Eukaryota</taxon>
        <taxon>Metazoa</taxon>
        <taxon>Ecdysozoa</taxon>
        <taxon>Nematoda</taxon>
        <taxon>Enoplea</taxon>
        <taxon>Dorylaimia</taxon>
        <taxon>Trichinellida</taxon>
        <taxon>Trichinellidae</taxon>
        <taxon>Trichinella</taxon>
    </lineage>
</organism>
<keyword evidence="2" id="KW-1185">Reference proteome</keyword>
<name>A0A0V0UG02_9BILA</name>